<organism evidence="2 3">
    <name type="scientific">Drosophila busckii</name>
    <name type="common">Fruit fly</name>
    <dbReference type="NCBI Taxonomy" id="30019"/>
    <lineage>
        <taxon>Eukaryota</taxon>
        <taxon>Metazoa</taxon>
        <taxon>Ecdysozoa</taxon>
        <taxon>Arthropoda</taxon>
        <taxon>Hexapoda</taxon>
        <taxon>Insecta</taxon>
        <taxon>Pterygota</taxon>
        <taxon>Neoptera</taxon>
        <taxon>Endopterygota</taxon>
        <taxon>Diptera</taxon>
        <taxon>Brachycera</taxon>
        <taxon>Muscomorpha</taxon>
        <taxon>Ephydroidea</taxon>
        <taxon>Drosophilidae</taxon>
        <taxon>Drosophila</taxon>
    </lineage>
</organism>
<dbReference type="Proteomes" id="UP000494163">
    <property type="component" value="Chromosome 3R"/>
</dbReference>
<gene>
    <name evidence="2" type="ORF">Dbus_chr3Rg284</name>
</gene>
<accession>A0A0M4EH11</accession>
<dbReference type="GO" id="GO:0004656">
    <property type="term" value="F:procollagen-proline 4-dioxygenase activity"/>
    <property type="evidence" value="ECO:0007669"/>
    <property type="project" value="InterPro"/>
</dbReference>
<name>A0A0M4EH11_DROBS</name>
<dbReference type="InterPro" id="IPR011990">
    <property type="entry name" value="TPR-like_helical_dom_sf"/>
</dbReference>
<proteinExistence type="predicted"/>
<dbReference type="OrthoDB" id="420380at2759"/>
<reference evidence="2 3" key="1">
    <citation type="submission" date="2015-08" db="EMBL/GenBank/DDBJ databases">
        <title>Ancestral chromatin configuration constrains chromatin evolution on differentiating sex chromosomes in Drosophila.</title>
        <authorList>
            <person name="Zhou Q."/>
            <person name="Bachtrog D."/>
        </authorList>
    </citation>
    <scope>NUCLEOTIDE SEQUENCE [LARGE SCALE GENOMIC DNA]</scope>
    <source>
        <tissue evidence="2">Whole larvae</tissue>
    </source>
</reference>
<protein>
    <submittedName>
        <fullName evidence="2">Maker162</fullName>
    </submittedName>
</protein>
<dbReference type="Pfam" id="PF08336">
    <property type="entry name" value="P4Ha_N"/>
    <property type="match status" value="1"/>
</dbReference>
<dbReference type="AlphaFoldDB" id="A0A0M4EH11"/>
<evidence type="ECO:0000313" key="3">
    <source>
        <dbReference type="Proteomes" id="UP000494163"/>
    </source>
</evidence>
<dbReference type="GO" id="GO:0005783">
    <property type="term" value="C:endoplasmic reticulum"/>
    <property type="evidence" value="ECO:0007669"/>
    <property type="project" value="InterPro"/>
</dbReference>
<dbReference type="Gene3D" id="1.25.40.10">
    <property type="entry name" value="Tetratricopeptide repeat domain"/>
    <property type="match status" value="1"/>
</dbReference>
<evidence type="ECO:0000259" key="1">
    <source>
        <dbReference type="Pfam" id="PF08336"/>
    </source>
</evidence>
<feature type="domain" description="Prolyl 4-hydroxylase N-terminal" evidence="1">
    <location>
        <begin position="3"/>
        <end position="86"/>
    </location>
</feature>
<dbReference type="InterPro" id="IPR013547">
    <property type="entry name" value="P4H_N"/>
</dbReference>
<evidence type="ECO:0000313" key="2">
    <source>
        <dbReference type="EMBL" id="ALC45534.1"/>
    </source>
</evidence>
<dbReference type="EMBL" id="CP012526">
    <property type="protein sequence ID" value="ALC45534.1"/>
    <property type="molecule type" value="Genomic_DNA"/>
</dbReference>
<sequence>MRQAELNPEGYVSNILHSLPMMRRMHQDAPKIIELVKFDAGAELDGIHGYRLNIINKMEFDHAVNGLLRVQNTYDLEAEHMANGLLGLKQYNATLNSLDCLALARHLAEQDNRELASNWYQLALDKYEQTSQSLYQLLNIKRADILKELNALKKSR</sequence>
<dbReference type="STRING" id="30019.A0A0M4EH11"/>
<keyword evidence="3" id="KW-1185">Reference proteome</keyword>